<feature type="compositionally biased region" description="Polar residues" evidence="7">
    <location>
        <begin position="115"/>
        <end position="126"/>
    </location>
</feature>
<keyword evidence="2" id="KW-0862">Zinc</keyword>
<feature type="region of interest" description="Disordered" evidence="7">
    <location>
        <begin position="115"/>
        <end position="176"/>
    </location>
</feature>
<sequence length="570" mass="63765">MTTPTSLDAGNADPVRRKRGATRSKYTNRACQECRRRRAKLTCVFTADADHRGSAPRAYVRLLQDRLTLLEQVLELHAIDLEASVVQLSARTSERKEVLAAASETPSLAVNETCTDAEGSLSNRSGDGNEAHFFGPTSGRLELQSPEDASPAPGNVLGQNDGNGPDSTIEHQSQQRFNAHSEVLLSNTLRDLSPELVEHLIDLYFEWEQPWYQVVDEALFRDSRQSNGRYFSPLLLYCILAVASRYSDRPEVRSDPQDPNTAGIIFLEHAEALLHFDLKWPSVTTIQSLAIMAVLYVAIGSDAAGWLHHGMAIRMMLDKGLNMDSTIVIGSSGLPLEEIRLRRHIYWTLYCSDKLWASYTGRVCTMLDCQGSVALPVNVLSDTNPIEIAALNDPRSIFLASLLRELSTQCQILEKILTTLYFPKRTTLDAEKRSFFDSCLLALRGWFFSLPKELKVRLSDRPEQANASPHAYILNMVYHTSFVLLAKPFLPRRWDSSHGLDEQDSSQLKDGNMLAEEDAWATKVDANHGNNTVRPPSLPALDQLDFSFLDEIPLDCIDYEALGLDLQWIG</sequence>
<accession>A0ABR3BX86</accession>
<dbReference type="RefSeq" id="XP_066627647.1">
    <property type="nucleotide sequence ID" value="XM_066782037.1"/>
</dbReference>
<evidence type="ECO:0000313" key="10">
    <source>
        <dbReference type="Proteomes" id="UP001430584"/>
    </source>
</evidence>
<dbReference type="PANTHER" id="PTHR31313">
    <property type="entry name" value="TY1 ENHANCER ACTIVATOR"/>
    <property type="match status" value="1"/>
</dbReference>
<keyword evidence="10" id="KW-1185">Reference proteome</keyword>
<evidence type="ECO:0000256" key="3">
    <source>
        <dbReference type="ARBA" id="ARBA00023015"/>
    </source>
</evidence>
<evidence type="ECO:0000256" key="4">
    <source>
        <dbReference type="ARBA" id="ARBA00023125"/>
    </source>
</evidence>
<feature type="domain" description="Xylanolytic transcriptional activator regulatory" evidence="8">
    <location>
        <begin position="305"/>
        <end position="382"/>
    </location>
</feature>
<dbReference type="InterPro" id="IPR007219">
    <property type="entry name" value="XnlR_reg_dom"/>
</dbReference>
<keyword evidence="5" id="KW-0804">Transcription</keyword>
<organism evidence="9 10">
    <name type="scientific">Diplodia seriata</name>
    <dbReference type="NCBI Taxonomy" id="420778"/>
    <lineage>
        <taxon>Eukaryota</taxon>
        <taxon>Fungi</taxon>
        <taxon>Dikarya</taxon>
        <taxon>Ascomycota</taxon>
        <taxon>Pezizomycotina</taxon>
        <taxon>Dothideomycetes</taxon>
        <taxon>Dothideomycetes incertae sedis</taxon>
        <taxon>Botryosphaeriales</taxon>
        <taxon>Botryosphaeriaceae</taxon>
        <taxon>Diplodia</taxon>
    </lineage>
</organism>
<dbReference type="InterPro" id="IPR051615">
    <property type="entry name" value="Transcr_Regulatory_Elem"/>
</dbReference>
<evidence type="ECO:0000256" key="2">
    <source>
        <dbReference type="ARBA" id="ARBA00022833"/>
    </source>
</evidence>
<feature type="compositionally biased region" description="Polar residues" evidence="7">
    <location>
        <begin position="157"/>
        <end position="176"/>
    </location>
</feature>
<evidence type="ECO:0000256" key="7">
    <source>
        <dbReference type="SAM" id="MobiDB-lite"/>
    </source>
</evidence>
<evidence type="ECO:0000256" key="6">
    <source>
        <dbReference type="ARBA" id="ARBA00023242"/>
    </source>
</evidence>
<keyword evidence="6" id="KW-0539">Nucleus</keyword>
<proteinExistence type="predicted"/>
<comment type="caution">
    <text evidence="9">The sequence shown here is derived from an EMBL/GenBank/DDBJ whole genome shotgun (WGS) entry which is preliminary data.</text>
</comment>
<evidence type="ECO:0000313" key="9">
    <source>
        <dbReference type="EMBL" id="KAL0253003.1"/>
    </source>
</evidence>
<evidence type="ECO:0000259" key="8">
    <source>
        <dbReference type="SMART" id="SM00906"/>
    </source>
</evidence>
<name>A0ABR3BX86_9PEZI</name>
<dbReference type="EMBL" id="JAJVCZ030000015">
    <property type="protein sequence ID" value="KAL0253003.1"/>
    <property type="molecule type" value="Genomic_DNA"/>
</dbReference>
<dbReference type="Pfam" id="PF04082">
    <property type="entry name" value="Fungal_trans"/>
    <property type="match status" value="1"/>
</dbReference>
<dbReference type="GeneID" id="92014759"/>
<evidence type="ECO:0000256" key="1">
    <source>
        <dbReference type="ARBA" id="ARBA00022723"/>
    </source>
</evidence>
<protein>
    <recommendedName>
        <fullName evidence="8">Xylanolytic transcriptional activator regulatory domain-containing protein</fullName>
    </recommendedName>
</protein>
<feature type="region of interest" description="Disordered" evidence="7">
    <location>
        <begin position="1"/>
        <end position="23"/>
    </location>
</feature>
<dbReference type="SMART" id="SM00906">
    <property type="entry name" value="Fungal_trans"/>
    <property type="match status" value="1"/>
</dbReference>
<keyword evidence="1" id="KW-0479">Metal-binding</keyword>
<dbReference type="PANTHER" id="PTHR31313:SF83">
    <property type="entry name" value="ZN(II)2CYS6 TRANSCRIPTION FACTOR (EUROFUNG)"/>
    <property type="match status" value="1"/>
</dbReference>
<evidence type="ECO:0000256" key="5">
    <source>
        <dbReference type="ARBA" id="ARBA00023163"/>
    </source>
</evidence>
<reference evidence="9 10" key="1">
    <citation type="submission" date="2024-02" db="EMBL/GenBank/DDBJ databases">
        <title>De novo assembly and annotation of 12 fungi associated with fruit tree decline syndrome in Ontario, Canada.</title>
        <authorList>
            <person name="Sulman M."/>
            <person name="Ellouze W."/>
            <person name="Ilyukhin E."/>
        </authorList>
    </citation>
    <scope>NUCLEOTIDE SEQUENCE [LARGE SCALE GENOMIC DNA]</scope>
    <source>
        <strain evidence="9 10">FDS-637</strain>
    </source>
</reference>
<gene>
    <name evidence="9" type="ORF">SLS55_010674</name>
</gene>
<dbReference type="Proteomes" id="UP001430584">
    <property type="component" value="Unassembled WGS sequence"/>
</dbReference>
<dbReference type="CDD" id="cd12148">
    <property type="entry name" value="fungal_TF_MHR"/>
    <property type="match status" value="1"/>
</dbReference>
<keyword evidence="3" id="KW-0805">Transcription regulation</keyword>
<keyword evidence="4" id="KW-0238">DNA-binding</keyword>